<evidence type="ECO:0000313" key="2">
    <source>
        <dbReference type="EMBL" id="MDI2098553.1"/>
    </source>
</evidence>
<dbReference type="AlphaFoldDB" id="A0AAW6T9W0"/>
<evidence type="ECO:0000313" key="3">
    <source>
        <dbReference type="Proteomes" id="UP001321506"/>
    </source>
</evidence>
<dbReference type="Gene3D" id="3.30.1490.300">
    <property type="match status" value="1"/>
</dbReference>
<dbReference type="SMART" id="SM00842">
    <property type="entry name" value="FtsA"/>
    <property type="match status" value="1"/>
</dbReference>
<organism evidence="2 3">
    <name type="scientific">Ruicaihuangia caeni</name>
    <dbReference type="NCBI Taxonomy" id="3042517"/>
    <lineage>
        <taxon>Bacteria</taxon>
        <taxon>Bacillati</taxon>
        <taxon>Actinomycetota</taxon>
        <taxon>Actinomycetes</taxon>
        <taxon>Micrococcales</taxon>
        <taxon>Microbacteriaceae</taxon>
        <taxon>Ruicaihuangia</taxon>
    </lineage>
</organism>
<feature type="domain" description="SHS2" evidence="1">
    <location>
        <begin position="5"/>
        <end position="173"/>
    </location>
</feature>
<keyword evidence="3" id="KW-1185">Reference proteome</keyword>
<dbReference type="PIRSF" id="PIRSF019169">
    <property type="entry name" value="PilM"/>
    <property type="match status" value="1"/>
</dbReference>
<proteinExistence type="predicted"/>
<dbReference type="CDD" id="cd24049">
    <property type="entry name" value="ASKHA_NBD_PilM"/>
    <property type="match status" value="1"/>
</dbReference>
<accession>A0AAW6T9W0</accession>
<dbReference type="GO" id="GO:0051301">
    <property type="term" value="P:cell division"/>
    <property type="evidence" value="ECO:0007669"/>
    <property type="project" value="InterPro"/>
</dbReference>
<name>A0AAW6T9W0_9MICO</name>
<dbReference type="Proteomes" id="UP001321506">
    <property type="component" value="Unassembled WGS sequence"/>
</dbReference>
<dbReference type="Gene3D" id="3.30.420.40">
    <property type="match status" value="2"/>
</dbReference>
<dbReference type="SUPFAM" id="SSF53067">
    <property type="entry name" value="Actin-like ATPase domain"/>
    <property type="match status" value="2"/>
</dbReference>
<dbReference type="NCBIfam" id="TIGR01175">
    <property type="entry name" value="pilM"/>
    <property type="match status" value="1"/>
</dbReference>
<dbReference type="Pfam" id="PF11104">
    <property type="entry name" value="PilM_2"/>
    <property type="match status" value="1"/>
</dbReference>
<dbReference type="InterPro" id="IPR005883">
    <property type="entry name" value="PilM"/>
</dbReference>
<evidence type="ECO:0000259" key="1">
    <source>
        <dbReference type="SMART" id="SM00842"/>
    </source>
</evidence>
<gene>
    <name evidence="2" type="primary">pilM</name>
    <name evidence="2" type="ORF">QF206_06200</name>
</gene>
<sequence>MATRIVGLDIGDGSIRAAEVTAATSSRPALTKLRHMPLPHGAVRGGEVIEHNTVVTALKQLWADGKFRSRRVVLGMGNQKVMVRELTVQRAPLEQVKQGLPFHVQEMLPVPVDDALLDFYPATEAQGEHGPVVNGLLIAAVKEAVVANVKAVEAAGLTPAGVDLIPFALYRALVPNPVAGQIVAVIDVGSTTTNVVIARGHVPLFVRIVPMGGDDVTKALVRRLELDAEDADTLKRRLGLALEGVAPEDVHAVEVIREATNELLRSISNTLAYFSHQQKGAAIDRMFLVGGGAQLSGFSEALMELTRAEVRDGDVFVDLKVPDTVRESVPAERSHSFATALGLVRGAR</sequence>
<protein>
    <submittedName>
        <fullName evidence="2">Type IV pilus assembly protein PilM</fullName>
    </submittedName>
</protein>
<dbReference type="EMBL" id="JASATX010000002">
    <property type="protein sequence ID" value="MDI2098553.1"/>
    <property type="molecule type" value="Genomic_DNA"/>
</dbReference>
<dbReference type="PANTHER" id="PTHR32432">
    <property type="entry name" value="CELL DIVISION PROTEIN FTSA-RELATED"/>
    <property type="match status" value="1"/>
</dbReference>
<dbReference type="InterPro" id="IPR003494">
    <property type="entry name" value="SHS2_FtsA"/>
</dbReference>
<dbReference type="InterPro" id="IPR043129">
    <property type="entry name" value="ATPase_NBD"/>
</dbReference>
<dbReference type="InterPro" id="IPR050696">
    <property type="entry name" value="FtsA/MreB"/>
</dbReference>
<reference evidence="2 3" key="1">
    <citation type="submission" date="2023-04" db="EMBL/GenBank/DDBJ databases">
        <title>Klugiella caeni sp. nov. isolated from the sludge of biochemical tank.</title>
        <authorList>
            <person name="Geng K."/>
        </authorList>
    </citation>
    <scope>NUCLEOTIDE SEQUENCE [LARGE SCALE GENOMIC DNA]</scope>
    <source>
        <strain evidence="2 3">YN-L-19</strain>
    </source>
</reference>
<dbReference type="PANTHER" id="PTHR32432:SF3">
    <property type="entry name" value="ETHANOLAMINE UTILIZATION PROTEIN EUTJ"/>
    <property type="match status" value="1"/>
</dbReference>
<comment type="caution">
    <text evidence="2">The sequence shown here is derived from an EMBL/GenBank/DDBJ whole genome shotgun (WGS) entry which is preliminary data.</text>
</comment>
<dbReference type="RefSeq" id="WP_281488341.1">
    <property type="nucleotide sequence ID" value="NZ_JASATX010000002.1"/>
</dbReference>